<dbReference type="GO" id="GO:0071008">
    <property type="term" value="C:U2-type post-mRNA release spliceosomal complex"/>
    <property type="evidence" value="ECO:0007669"/>
    <property type="project" value="TreeGrafter"/>
</dbReference>
<gene>
    <name evidence="4" type="ORF">KUCA_T00000663001</name>
</gene>
<accession>W6MJN8</accession>
<evidence type="ECO:0000313" key="4">
    <source>
        <dbReference type="EMBL" id="CDK24697.1"/>
    </source>
</evidence>
<organism evidence="4 5">
    <name type="scientific">Kuraishia capsulata CBS 1993</name>
    <dbReference type="NCBI Taxonomy" id="1382522"/>
    <lineage>
        <taxon>Eukaryota</taxon>
        <taxon>Fungi</taxon>
        <taxon>Dikarya</taxon>
        <taxon>Ascomycota</taxon>
        <taxon>Saccharomycotina</taxon>
        <taxon>Pichiomycetes</taxon>
        <taxon>Pichiales</taxon>
        <taxon>Pichiaceae</taxon>
        <taxon>Kuraishia</taxon>
    </lineage>
</organism>
<evidence type="ECO:0000259" key="3">
    <source>
        <dbReference type="PROSITE" id="PS50174"/>
    </source>
</evidence>
<dbReference type="AlphaFoldDB" id="W6MJN8"/>
<dbReference type="SMART" id="SM00443">
    <property type="entry name" value="G_patch"/>
    <property type="match status" value="1"/>
</dbReference>
<proteinExistence type="inferred from homology"/>
<dbReference type="GO" id="GO:0000390">
    <property type="term" value="P:spliceosomal complex disassembly"/>
    <property type="evidence" value="ECO:0007669"/>
    <property type="project" value="InterPro"/>
</dbReference>
<dbReference type="HOGENOM" id="CLU_376529_0_0_1"/>
<comment type="similarity">
    <text evidence="1">Belongs to the TFP11/STIP family.</text>
</comment>
<dbReference type="PANTHER" id="PTHR23329:SF1">
    <property type="entry name" value="TUFTELIN-INTERACTING PROTEIN 11"/>
    <property type="match status" value="1"/>
</dbReference>
<feature type="region of interest" description="Disordered" evidence="2">
    <location>
        <begin position="1"/>
        <end position="89"/>
    </location>
</feature>
<reference evidence="4" key="1">
    <citation type="submission" date="2013-12" db="EMBL/GenBank/DDBJ databases">
        <authorList>
            <person name="Genoscope - CEA"/>
        </authorList>
    </citation>
    <scope>NUCLEOTIDE SEQUENCE</scope>
    <source>
        <strain evidence="4">CBS 1993</strain>
    </source>
</reference>
<protein>
    <recommendedName>
        <fullName evidence="3">G-patch domain-containing protein</fullName>
    </recommendedName>
</protein>
<dbReference type="OrthoDB" id="4822at2759"/>
<evidence type="ECO:0000313" key="5">
    <source>
        <dbReference type="Proteomes" id="UP000019384"/>
    </source>
</evidence>
<dbReference type="GeneID" id="34518102"/>
<dbReference type="InterPro" id="IPR045211">
    <property type="entry name" value="TFP11/STIP/Ntr1"/>
</dbReference>
<dbReference type="InterPro" id="IPR000467">
    <property type="entry name" value="G_patch_dom"/>
</dbReference>
<sequence>MQFTLSSASVLPRKRRTADSDASSGSDAEPLVTPSRFISFAQPGAGGKNSGSEEGDGPRMSMVVERMEENDYSDLEREDQDTNTGFKGSFSSYIIPEQEVSEQTKKYGIGAKLLQKMGYVEGRGLGKDGMGIVSPIETSLRPKGLGVGGVKENKGLEQESASSDDEDVTADDRSALTFQKRTIPDLFTIIEMAEKEGLAVPHEIKEFSDKHASETNELVKSVQLHMLDIFDDWVSLRNEKSSNALSLKQSEGALKSSQRSIEVLEIMIKAAEWTSSLDSDYPDVLNEVLDMIGKTVDSIDLTSELKNLVEEGIVAMIYPTFKAIIEAWIPLDLDSTETTIVSIKLINDVFNKFSARATEFSNLEFPTNSDVLSPPESMISIEWLSKISQTFQESWDPLVSVDAALACVLEWRDVMPESIMSIFYSETLVPVLLKTLKGSEFSNSGVGAELWLIDWLDIVGDAGMPLVSEVYQEYVAYLTKQWDYKVEDLPEELTVSWRDILGDDQYSLLLIDGGLKRIVTDLRLELDFSSLSSARSAKQILGAISRLQLDSAVIGKLVQIEIVASLYREVKNATVTRIDWSDPVVKNIGFWFLWLEEYTKYPEVQSGLTELVDIINRKTDLGIRNIKHHATEIPLERPSISTVIETIEGVFKSSSNSDEQNQGSIHGVTTSQFKVTYKDIVNEYCSSVGLFFNPDKSVQSTESHRSVYRISRHSNGAGGIICYIHQDVLFANLPGSSEYEPIGLDELQQLLAKDT</sequence>
<dbReference type="Proteomes" id="UP000019384">
    <property type="component" value="Unassembled WGS sequence"/>
</dbReference>
<dbReference type="GO" id="GO:0003676">
    <property type="term" value="F:nucleic acid binding"/>
    <property type="evidence" value="ECO:0007669"/>
    <property type="project" value="InterPro"/>
</dbReference>
<feature type="compositionally biased region" description="Acidic residues" evidence="2">
    <location>
        <begin position="68"/>
        <end position="81"/>
    </location>
</feature>
<dbReference type="STRING" id="1382522.W6MJN8"/>
<evidence type="ECO:0000256" key="1">
    <source>
        <dbReference type="ARBA" id="ARBA00010900"/>
    </source>
</evidence>
<name>W6MJN8_9ASCO</name>
<keyword evidence="5" id="KW-1185">Reference proteome</keyword>
<dbReference type="PANTHER" id="PTHR23329">
    <property type="entry name" value="TUFTELIN-INTERACTING PROTEIN 11-RELATED"/>
    <property type="match status" value="1"/>
</dbReference>
<dbReference type="PROSITE" id="PS50174">
    <property type="entry name" value="G_PATCH"/>
    <property type="match status" value="1"/>
</dbReference>
<reference evidence="4" key="2">
    <citation type="submission" date="2014-02" db="EMBL/GenBank/DDBJ databases">
        <title>Complete DNA sequence of /Kuraishia capsulata/ illustrates novel genomic features among budding yeasts (/Saccharomycotina/).</title>
        <authorList>
            <person name="Morales L."/>
            <person name="Noel B."/>
            <person name="Porcel B."/>
            <person name="Marcet-Houben M."/>
            <person name="Hullo M-F."/>
            <person name="Sacerdot C."/>
            <person name="Tekaia F."/>
            <person name="Leh-Louis V."/>
            <person name="Despons L."/>
            <person name="Khanna V."/>
            <person name="Aury J-M."/>
            <person name="Barbe V."/>
            <person name="Couloux A."/>
            <person name="Labadie K."/>
            <person name="Pelletier E."/>
            <person name="Souciet J-L."/>
            <person name="Boekhout T."/>
            <person name="Gabaldon T."/>
            <person name="Wincker P."/>
            <person name="Dujon B."/>
        </authorList>
    </citation>
    <scope>NUCLEOTIDE SEQUENCE</scope>
    <source>
        <strain evidence="4">CBS 1993</strain>
    </source>
</reference>
<dbReference type="RefSeq" id="XP_022456714.1">
    <property type="nucleotide sequence ID" value="XM_022605224.1"/>
</dbReference>
<dbReference type="Pfam" id="PF07842">
    <property type="entry name" value="GCFC"/>
    <property type="match status" value="1"/>
</dbReference>
<dbReference type="EMBL" id="HG793125">
    <property type="protein sequence ID" value="CDK24697.1"/>
    <property type="molecule type" value="Genomic_DNA"/>
</dbReference>
<dbReference type="Pfam" id="PF01585">
    <property type="entry name" value="G-patch"/>
    <property type="match status" value="1"/>
</dbReference>
<feature type="domain" description="G-patch" evidence="3">
    <location>
        <begin position="106"/>
        <end position="152"/>
    </location>
</feature>
<feature type="region of interest" description="Disordered" evidence="2">
    <location>
        <begin position="143"/>
        <end position="170"/>
    </location>
</feature>
<evidence type="ECO:0000256" key="2">
    <source>
        <dbReference type="SAM" id="MobiDB-lite"/>
    </source>
</evidence>
<dbReference type="InterPro" id="IPR022783">
    <property type="entry name" value="GCFC_dom"/>
</dbReference>